<proteinExistence type="inferred from homology"/>
<dbReference type="InterPro" id="IPR022689">
    <property type="entry name" value="Iron_dep_repressor"/>
</dbReference>
<gene>
    <name evidence="8" type="ORF">FNL38_102154</name>
</gene>
<dbReference type="PANTHER" id="PTHR33238:SF10">
    <property type="entry name" value="IRON-DEPENDENT REPRESSOR IDER"/>
    <property type="match status" value="1"/>
</dbReference>
<dbReference type="InterPro" id="IPR007167">
    <property type="entry name" value="Fe-transptr_FeoA-like"/>
</dbReference>
<dbReference type="SMART" id="SM00899">
    <property type="entry name" value="FeoA"/>
    <property type="match status" value="1"/>
</dbReference>
<keyword evidence="6" id="KW-0238">DNA-binding</keyword>
<comment type="subunit">
    <text evidence="3">Homodimer.</text>
</comment>
<dbReference type="AlphaFoldDB" id="A0A652YSE4"/>
<protein>
    <submittedName>
        <fullName evidence="8">DtxR family iron (Metal) dependent repressor</fullName>
    </submittedName>
</protein>
<dbReference type="InterPro" id="IPR022687">
    <property type="entry name" value="HTH_DTXR"/>
</dbReference>
<dbReference type="Gene3D" id="1.10.60.10">
    <property type="entry name" value="Iron dependent repressor, metal binding and dimerisation domain"/>
    <property type="match status" value="1"/>
</dbReference>
<keyword evidence="7" id="KW-0804">Transcription</keyword>
<dbReference type="Pfam" id="PF01325">
    <property type="entry name" value="Fe_dep_repress"/>
    <property type="match status" value="1"/>
</dbReference>
<dbReference type="SUPFAM" id="SSF50037">
    <property type="entry name" value="C-terminal domain of transcriptional repressors"/>
    <property type="match status" value="1"/>
</dbReference>
<dbReference type="SUPFAM" id="SSF46785">
    <property type="entry name" value="Winged helix' DNA-binding domain"/>
    <property type="match status" value="1"/>
</dbReference>
<dbReference type="GO" id="GO:0045892">
    <property type="term" value="P:negative regulation of DNA-templated transcription"/>
    <property type="evidence" value="ECO:0007669"/>
    <property type="project" value="TreeGrafter"/>
</dbReference>
<organism evidence="8">
    <name type="scientific">Nocardia globerula</name>
    <dbReference type="NCBI Taxonomy" id="1818"/>
    <lineage>
        <taxon>Bacteria</taxon>
        <taxon>Bacillati</taxon>
        <taxon>Actinomycetota</taxon>
        <taxon>Actinomycetes</taxon>
        <taxon>Mycobacteriales</taxon>
        <taxon>Nocardiaceae</taxon>
        <taxon>Nocardia</taxon>
    </lineage>
</organism>
<dbReference type="GO" id="GO:0046914">
    <property type="term" value="F:transition metal ion binding"/>
    <property type="evidence" value="ECO:0007669"/>
    <property type="project" value="InterPro"/>
</dbReference>
<dbReference type="InterPro" id="IPR001367">
    <property type="entry name" value="Fe_dep_repressor"/>
</dbReference>
<dbReference type="SMART" id="SM00529">
    <property type="entry name" value="HTH_DTXR"/>
    <property type="match status" value="1"/>
</dbReference>
<dbReference type="PANTHER" id="PTHR33238">
    <property type="entry name" value="IRON (METAL) DEPENDENT REPRESSOR, DTXR FAMILY"/>
    <property type="match status" value="1"/>
</dbReference>
<evidence type="ECO:0000256" key="6">
    <source>
        <dbReference type="ARBA" id="ARBA00023125"/>
    </source>
</evidence>
<dbReference type="GO" id="GO:0046983">
    <property type="term" value="F:protein dimerization activity"/>
    <property type="evidence" value="ECO:0007669"/>
    <property type="project" value="InterPro"/>
</dbReference>
<dbReference type="InterPro" id="IPR036390">
    <property type="entry name" value="WH_DNA-bd_sf"/>
</dbReference>
<dbReference type="EMBL" id="VNIQ01000002">
    <property type="protein sequence ID" value="TYQ06025.1"/>
    <property type="molecule type" value="Genomic_DNA"/>
</dbReference>
<evidence type="ECO:0000256" key="7">
    <source>
        <dbReference type="ARBA" id="ARBA00023163"/>
    </source>
</evidence>
<dbReference type="Gene3D" id="2.30.30.90">
    <property type="match status" value="1"/>
</dbReference>
<dbReference type="GO" id="GO:0005737">
    <property type="term" value="C:cytoplasm"/>
    <property type="evidence" value="ECO:0007669"/>
    <property type="project" value="UniProtKB-SubCell"/>
</dbReference>
<dbReference type="InterPro" id="IPR036421">
    <property type="entry name" value="Fe_dep_repressor_sf"/>
</dbReference>
<dbReference type="Gene3D" id="1.10.10.10">
    <property type="entry name" value="Winged helix-like DNA-binding domain superfamily/Winged helix DNA-binding domain"/>
    <property type="match status" value="1"/>
</dbReference>
<keyword evidence="5" id="KW-0805">Transcription regulation</keyword>
<comment type="caution">
    <text evidence="8">The sequence shown here is derived from an EMBL/GenBank/DDBJ whole genome shotgun (WGS) entry which is preliminary data.</text>
</comment>
<dbReference type="InterPro" id="IPR008988">
    <property type="entry name" value="Transcriptional_repressor_C"/>
</dbReference>
<dbReference type="GO" id="GO:0003700">
    <property type="term" value="F:DNA-binding transcription factor activity"/>
    <property type="evidence" value="ECO:0007669"/>
    <property type="project" value="InterPro"/>
</dbReference>
<dbReference type="Pfam" id="PF02742">
    <property type="entry name" value="Fe_dep_repr_C"/>
    <property type="match status" value="1"/>
</dbReference>
<dbReference type="GO" id="GO:0003677">
    <property type="term" value="F:DNA binding"/>
    <property type="evidence" value="ECO:0007669"/>
    <property type="project" value="UniProtKB-KW"/>
</dbReference>
<evidence type="ECO:0000313" key="8">
    <source>
        <dbReference type="EMBL" id="TYQ06025.1"/>
    </source>
</evidence>
<reference evidence="8" key="1">
    <citation type="submission" date="2019-07" db="EMBL/GenBank/DDBJ databases">
        <title>Genomic Encyclopedia of Type Strains, Phase IV (KMG-IV): sequencing the most valuable type-strain genomes for metagenomic binning, comparative biology and taxonomic classification.</title>
        <authorList>
            <person name="Goeker M."/>
        </authorList>
    </citation>
    <scope>NUCLEOTIDE SEQUENCE</scope>
    <source>
        <strain evidence="8">DSM 44596</strain>
    </source>
</reference>
<name>A0A652YSE4_NOCGL</name>
<dbReference type="PROSITE" id="PS50944">
    <property type="entry name" value="HTH_DTXR"/>
    <property type="match status" value="1"/>
</dbReference>
<dbReference type="InterPro" id="IPR050536">
    <property type="entry name" value="DtxR_MntR_Metal-Reg"/>
</dbReference>
<evidence type="ECO:0000256" key="4">
    <source>
        <dbReference type="ARBA" id="ARBA00023004"/>
    </source>
</evidence>
<comment type="similarity">
    <text evidence="2">Belongs to the DtxR/MntR family.</text>
</comment>
<sequence>MKEIVNTTEMYLRTIYDLNEDRVPVRQSRLIERMHQAAATVFHTVTRMKRAGLVSIADDNLIELTDPGSIRAIEVTRKHRLAERLLTDVINMPTTLVHGEASRLQHVMSEEAERRIVDLLGGPTTSPWGNPIPGLEHFGITVESTGAATKLADIPESTLPVAGVVRSISEHAQSDPELIRFLVNAGVIPGARVTIRPSGKSYAVRGLDEIEIPKKLAHIIDVDCTSTSSNISAFS</sequence>
<evidence type="ECO:0000256" key="5">
    <source>
        <dbReference type="ARBA" id="ARBA00023015"/>
    </source>
</evidence>
<accession>A0A652YSE4</accession>
<dbReference type="SUPFAM" id="SSF47979">
    <property type="entry name" value="Iron-dependent repressor protein, dimerization domain"/>
    <property type="match status" value="1"/>
</dbReference>
<evidence type="ECO:0000256" key="3">
    <source>
        <dbReference type="ARBA" id="ARBA00011738"/>
    </source>
</evidence>
<dbReference type="InterPro" id="IPR038157">
    <property type="entry name" value="FeoA_core_dom"/>
</dbReference>
<comment type="subcellular location">
    <subcellularLocation>
        <location evidence="1">Cytoplasm</location>
    </subcellularLocation>
</comment>
<dbReference type="InterPro" id="IPR036388">
    <property type="entry name" value="WH-like_DNA-bd_sf"/>
</dbReference>
<keyword evidence="4" id="KW-0408">Iron</keyword>
<evidence type="ECO:0000256" key="2">
    <source>
        <dbReference type="ARBA" id="ARBA00007871"/>
    </source>
</evidence>
<evidence type="ECO:0000256" key="1">
    <source>
        <dbReference type="ARBA" id="ARBA00004496"/>
    </source>
</evidence>